<keyword evidence="1" id="KW-0812">Transmembrane</keyword>
<dbReference type="Proteomes" id="UP000294555">
    <property type="component" value="Unassembled WGS sequence"/>
</dbReference>
<comment type="caution">
    <text evidence="2">The sequence shown here is derived from an EMBL/GenBank/DDBJ whole genome shotgun (WGS) entry which is preliminary data.</text>
</comment>
<accession>A0A4R1N8L2</accession>
<dbReference type="EMBL" id="SJOI01000001">
    <property type="protein sequence ID" value="TCL03675.1"/>
    <property type="molecule type" value="Genomic_DNA"/>
</dbReference>
<reference evidence="2 3" key="1">
    <citation type="submission" date="2019-02" db="EMBL/GenBank/DDBJ databases">
        <title>Investigation of anaerobic lignin degradation for improved lignocellulosic biofuels.</title>
        <authorList>
            <person name="Deangelis K."/>
        </authorList>
    </citation>
    <scope>NUCLEOTIDE SEQUENCE [LARGE SCALE GENOMIC DNA]</scope>
    <source>
        <strain evidence="2 3">159R</strain>
    </source>
</reference>
<evidence type="ECO:0000256" key="1">
    <source>
        <dbReference type="SAM" id="Phobius"/>
    </source>
</evidence>
<keyword evidence="1" id="KW-1133">Transmembrane helix</keyword>
<organism evidence="2 3">
    <name type="scientific">Sodalis ligni</name>
    <dbReference type="NCBI Taxonomy" id="2697027"/>
    <lineage>
        <taxon>Bacteria</taxon>
        <taxon>Pseudomonadati</taxon>
        <taxon>Pseudomonadota</taxon>
        <taxon>Gammaproteobacteria</taxon>
        <taxon>Enterobacterales</taxon>
        <taxon>Bruguierivoracaceae</taxon>
        <taxon>Sodalis</taxon>
    </lineage>
</organism>
<keyword evidence="1" id="KW-0472">Membrane</keyword>
<gene>
    <name evidence="2" type="ORF">EZJ58_1752</name>
</gene>
<dbReference type="PROSITE" id="PS51257">
    <property type="entry name" value="PROKAR_LIPOPROTEIN"/>
    <property type="match status" value="1"/>
</dbReference>
<name>A0A4R1N8L2_9GAMM</name>
<feature type="transmembrane region" description="Helical" evidence="1">
    <location>
        <begin position="12"/>
        <end position="33"/>
    </location>
</feature>
<evidence type="ECO:0000313" key="3">
    <source>
        <dbReference type="Proteomes" id="UP000294555"/>
    </source>
</evidence>
<dbReference type="AlphaFoldDB" id="A0A4R1N8L2"/>
<protein>
    <submittedName>
        <fullName evidence="2">Uncharacterized protein</fullName>
    </submittedName>
</protein>
<proteinExistence type="predicted"/>
<keyword evidence="3" id="KW-1185">Reference proteome</keyword>
<sequence length="34" mass="3897">MENVAKTDLMLLKFCWALAFAGIVFGCVLVKMFW</sequence>
<evidence type="ECO:0000313" key="2">
    <source>
        <dbReference type="EMBL" id="TCL03675.1"/>
    </source>
</evidence>